<reference evidence="1 2" key="1">
    <citation type="submission" date="2019-12" db="EMBL/GenBank/DDBJ databases">
        <authorList>
            <person name="Lee S.D."/>
        </authorList>
    </citation>
    <scope>NUCLEOTIDE SEQUENCE [LARGE SCALE GENOMIC DNA]</scope>
    <source>
        <strain evidence="1 2">GH1-50</strain>
    </source>
</reference>
<name>A0A7C9MDW3_9RHOB</name>
<proteinExistence type="predicted"/>
<evidence type="ECO:0000313" key="1">
    <source>
        <dbReference type="EMBL" id="MXQ07952.1"/>
    </source>
</evidence>
<accession>A0A7C9MDW3</accession>
<organism evidence="1 2">
    <name type="scientific">Kangsaoukella pontilimi</name>
    <dbReference type="NCBI Taxonomy" id="2691042"/>
    <lineage>
        <taxon>Bacteria</taxon>
        <taxon>Pseudomonadati</taxon>
        <taxon>Pseudomonadota</taxon>
        <taxon>Alphaproteobacteria</taxon>
        <taxon>Rhodobacterales</taxon>
        <taxon>Paracoccaceae</taxon>
        <taxon>Kangsaoukella</taxon>
    </lineage>
</organism>
<protein>
    <submittedName>
        <fullName evidence="1">Uncharacterized protein</fullName>
    </submittedName>
</protein>
<evidence type="ECO:0000313" key="2">
    <source>
        <dbReference type="Proteomes" id="UP000480350"/>
    </source>
</evidence>
<sequence>MVRRAGAPPLRFKGRALSRVQDGAGILAASITLWLKKSGGFVGVAEAGDASHAASRADLGEMMDWLEEICEAGDTATDMEPLALVPSLAVDRLTGRNLRRLAGRALDDWDRLLEQAE</sequence>
<gene>
    <name evidence="1" type="ORF">GQ651_08845</name>
</gene>
<reference evidence="1 2" key="2">
    <citation type="submission" date="2020-03" db="EMBL/GenBank/DDBJ databases">
        <title>Kangsaoukella pontilimi gen. nov., sp. nov., a new member of the family Rhodobacteraceae isolated from a tidal mudflat.</title>
        <authorList>
            <person name="Kim I.S."/>
        </authorList>
    </citation>
    <scope>NUCLEOTIDE SEQUENCE [LARGE SCALE GENOMIC DNA]</scope>
    <source>
        <strain evidence="1 2">GH1-50</strain>
    </source>
</reference>
<keyword evidence="2" id="KW-1185">Reference proteome</keyword>
<dbReference type="AlphaFoldDB" id="A0A7C9MDW3"/>
<dbReference type="EMBL" id="WUPT01000001">
    <property type="protein sequence ID" value="MXQ07952.1"/>
    <property type="molecule type" value="Genomic_DNA"/>
</dbReference>
<comment type="caution">
    <text evidence="1">The sequence shown here is derived from an EMBL/GenBank/DDBJ whole genome shotgun (WGS) entry which is preliminary data.</text>
</comment>
<dbReference type="RefSeq" id="WP_160763797.1">
    <property type="nucleotide sequence ID" value="NZ_WUPT01000001.1"/>
</dbReference>
<dbReference type="Proteomes" id="UP000480350">
    <property type="component" value="Unassembled WGS sequence"/>
</dbReference>